<evidence type="ECO:0000259" key="7">
    <source>
        <dbReference type="PROSITE" id="PS51918"/>
    </source>
</evidence>
<dbReference type="KEGG" id="ccai:NAS2_0062"/>
<sequence>MTQRLPGELSTSEGMRLLEEMADFGDPKPMVIFTGGDPLIRDDLEELISAARNLGLRSSAAPAVTPLFTEERMRSLRAAGLSGISISLDGSPSTHEWVRRSPGHFAATLDAVRMATSVGLKVQLNSLIFRGNVEEIPDVLATARSLGVDTLEFFYLVKVGRAADGMEELTPAEYEDVSTFLVDATSYCFTVRTVEGPFIRRIAAGGGIRIGSLHSLLVDRARKLLGEPSCQRSLRVTNTRDGKGIIFVAYNGDVYPSGFLPVPQGNVRRSRLVDIYRDNPLFKSIRAAEFSGRCGACEYRDICGGSRSRAFAALGDPLGEDPACPYIPRTYLAPRGISDEAHR</sequence>
<dbReference type="EMBL" id="AP018732">
    <property type="protein sequence ID" value="BBE41476.1"/>
    <property type="molecule type" value="Genomic_DNA"/>
</dbReference>
<dbReference type="InterPro" id="IPR050377">
    <property type="entry name" value="Radical_SAM_PqqE_MftC-like"/>
</dbReference>
<keyword evidence="9" id="KW-1185">Reference proteome</keyword>
<keyword evidence="6" id="KW-0411">Iron-sulfur</keyword>
<keyword evidence="3" id="KW-0949">S-adenosyl-L-methionine</keyword>
<evidence type="ECO:0000256" key="5">
    <source>
        <dbReference type="ARBA" id="ARBA00023004"/>
    </source>
</evidence>
<dbReference type="Proteomes" id="UP000509448">
    <property type="component" value="Chromosome"/>
</dbReference>
<comment type="cofactor">
    <cofactor evidence="1">
        <name>[4Fe-4S] cluster</name>
        <dbReference type="ChEBI" id="CHEBI:49883"/>
    </cofactor>
</comment>
<dbReference type="CDD" id="cd21123">
    <property type="entry name" value="SPASM_MftC-like"/>
    <property type="match status" value="1"/>
</dbReference>
<feature type="domain" description="Radical SAM core" evidence="7">
    <location>
        <begin position="1"/>
        <end position="192"/>
    </location>
</feature>
<name>A0A4P2VAI1_9ARCH</name>
<dbReference type="GO" id="GO:0051539">
    <property type="term" value="F:4 iron, 4 sulfur cluster binding"/>
    <property type="evidence" value="ECO:0007669"/>
    <property type="project" value="UniProtKB-KW"/>
</dbReference>
<dbReference type="InterPro" id="IPR013785">
    <property type="entry name" value="Aldolase_TIM"/>
</dbReference>
<dbReference type="Gene3D" id="3.20.20.70">
    <property type="entry name" value="Aldolase class I"/>
    <property type="match status" value="1"/>
</dbReference>
<evidence type="ECO:0000256" key="2">
    <source>
        <dbReference type="ARBA" id="ARBA00022485"/>
    </source>
</evidence>
<dbReference type="PANTHER" id="PTHR11228:SF34">
    <property type="entry name" value="TUNGSTEN-CONTAINING ALDEHYDE FERREDOXIN OXIDOREDUCTASE COFACTOR MODIFYING PROTEIN"/>
    <property type="match status" value="1"/>
</dbReference>
<keyword evidence="2" id="KW-0004">4Fe-4S</keyword>
<evidence type="ECO:0000256" key="6">
    <source>
        <dbReference type="ARBA" id="ARBA00023014"/>
    </source>
</evidence>
<dbReference type="InterPro" id="IPR017200">
    <property type="entry name" value="PqqE-like"/>
</dbReference>
<dbReference type="PIRSF" id="PIRSF037420">
    <property type="entry name" value="PQQ_syn_pqqE"/>
    <property type="match status" value="1"/>
</dbReference>
<evidence type="ECO:0000256" key="4">
    <source>
        <dbReference type="ARBA" id="ARBA00022723"/>
    </source>
</evidence>
<organism evidence="8 9">
    <name type="scientific">Conexivisphaera calida</name>
    <dbReference type="NCBI Taxonomy" id="1874277"/>
    <lineage>
        <taxon>Archaea</taxon>
        <taxon>Nitrososphaerota</taxon>
        <taxon>Conexivisphaeria</taxon>
        <taxon>Conexivisphaerales</taxon>
        <taxon>Conexivisphaeraceae</taxon>
        <taxon>Conexivisphaera</taxon>
    </lineage>
</organism>
<dbReference type="Pfam" id="PF04055">
    <property type="entry name" value="Radical_SAM"/>
    <property type="match status" value="1"/>
</dbReference>
<dbReference type="PROSITE" id="PS51918">
    <property type="entry name" value="RADICAL_SAM"/>
    <property type="match status" value="1"/>
</dbReference>
<evidence type="ECO:0000256" key="1">
    <source>
        <dbReference type="ARBA" id="ARBA00001966"/>
    </source>
</evidence>
<protein>
    <submittedName>
        <fullName evidence="8">Radical SAM domain heme biosynthesis protein</fullName>
    </submittedName>
</protein>
<reference evidence="8 9" key="1">
    <citation type="journal article" date="2019" name="ISME J.">
        <title>Isolation and characterization of a thermophilic sulfur- and iron-reducing thaumarchaeote from a terrestrial acidic hot spring.</title>
        <authorList>
            <person name="Kato S."/>
            <person name="Itoh T."/>
            <person name="Yuki M."/>
            <person name="Nagamori M."/>
            <person name="Ohnishi M."/>
            <person name="Uematsu K."/>
            <person name="Suzuki K."/>
            <person name="Takashina T."/>
            <person name="Ohkuma M."/>
        </authorList>
    </citation>
    <scope>NUCLEOTIDE SEQUENCE [LARGE SCALE GENOMIC DNA]</scope>
    <source>
        <strain evidence="8 9">NAS-02</strain>
    </source>
</reference>
<keyword evidence="4" id="KW-0479">Metal-binding</keyword>
<keyword evidence="5" id="KW-0408">Iron</keyword>
<dbReference type="AlphaFoldDB" id="A0A4P2VAI1"/>
<gene>
    <name evidence="8" type="ORF">NAS2_0062</name>
</gene>
<evidence type="ECO:0000313" key="8">
    <source>
        <dbReference type="EMBL" id="BBE41476.1"/>
    </source>
</evidence>
<dbReference type="PANTHER" id="PTHR11228">
    <property type="entry name" value="RADICAL SAM DOMAIN PROTEIN"/>
    <property type="match status" value="1"/>
</dbReference>
<dbReference type="CDD" id="cd01335">
    <property type="entry name" value="Radical_SAM"/>
    <property type="match status" value="1"/>
</dbReference>
<dbReference type="InterPro" id="IPR058240">
    <property type="entry name" value="rSAM_sf"/>
</dbReference>
<dbReference type="GO" id="GO:0003824">
    <property type="term" value="F:catalytic activity"/>
    <property type="evidence" value="ECO:0007669"/>
    <property type="project" value="InterPro"/>
</dbReference>
<dbReference type="GO" id="GO:0046872">
    <property type="term" value="F:metal ion binding"/>
    <property type="evidence" value="ECO:0007669"/>
    <property type="project" value="UniProtKB-KW"/>
</dbReference>
<evidence type="ECO:0000256" key="3">
    <source>
        <dbReference type="ARBA" id="ARBA00022691"/>
    </source>
</evidence>
<evidence type="ECO:0000313" key="9">
    <source>
        <dbReference type="Proteomes" id="UP000509448"/>
    </source>
</evidence>
<proteinExistence type="predicted"/>
<dbReference type="SUPFAM" id="SSF102114">
    <property type="entry name" value="Radical SAM enzymes"/>
    <property type="match status" value="1"/>
</dbReference>
<accession>A0A4P2VAI1</accession>
<dbReference type="InterPro" id="IPR007197">
    <property type="entry name" value="rSAM"/>
</dbReference>